<dbReference type="InterPro" id="IPR008266">
    <property type="entry name" value="Tyr_kinase_AS"/>
</dbReference>
<keyword evidence="3" id="KW-0418">Kinase</keyword>
<proteinExistence type="predicted"/>
<dbReference type="SUPFAM" id="SSF56112">
    <property type="entry name" value="Protein kinase-like (PK-like)"/>
    <property type="match status" value="1"/>
</dbReference>
<evidence type="ECO:0000259" key="2">
    <source>
        <dbReference type="PROSITE" id="PS50011"/>
    </source>
</evidence>
<dbReference type="InterPro" id="IPR001245">
    <property type="entry name" value="Ser-Thr/Tyr_kinase_cat_dom"/>
</dbReference>
<evidence type="ECO:0000313" key="3">
    <source>
        <dbReference type="EMBL" id="KAJ7226899.1"/>
    </source>
</evidence>
<keyword evidence="3" id="KW-0808">Transferase</keyword>
<dbReference type="PROSITE" id="PS50011">
    <property type="entry name" value="PROTEIN_KINASE_DOM"/>
    <property type="match status" value="1"/>
</dbReference>
<name>A0AAD6YRT0_9AGAR</name>
<organism evidence="3 4">
    <name type="scientific">Mycena pura</name>
    <dbReference type="NCBI Taxonomy" id="153505"/>
    <lineage>
        <taxon>Eukaryota</taxon>
        <taxon>Fungi</taxon>
        <taxon>Dikarya</taxon>
        <taxon>Basidiomycota</taxon>
        <taxon>Agaricomycotina</taxon>
        <taxon>Agaricomycetes</taxon>
        <taxon>Agaricomycetidae</taxon>
        <taxon>Agaricales</taxon>
        <taxon>Marasmiineae</taxon>
        <taxon>Mycenaceae</taxon>
        <taxon>Mycena</taxon>
    </lineage>
</organism>
<dbReference type="InterPro" id="IPR051681">
    <property type="entry name" value="Ser/Thr_Kinases-Pseudokinases"/>
</dbReference>
<dbReference type="GO" id="GO:0004674">
    <property type="term" value="F:protein serine/threonine kinase activity"/>
    <property type="evidence" value="ECO:0007669"/>
    <property type="project" value="TreeGrafter"/>
</dbReference>
<dbReference type="EMBL" id="JARJCW010000003">
    <property type="protein sequence ID" value="KAJ7226899.1"/>
    <property type="molecule type" value="Genomic_DNA"/>
</dbReference>
<dbReference type="AlphaFoldDB" id="A0AAD6YRT0"/>
<dbReference type="GO" id="GO:0005524">
    <property type="term" value="F:ATP binding"/>
    <property type="evidence" value="ECO:0007669"/>
    <property type="project" value="InterPro"/>
</dbReference>
<keyword evidence="4" id="KW-1185">Reference proteome</keyword>
<dbReference type="Proteomes" id="UP001219525">
    <property type="component" value="Unassembled WGS sequence"/>
</dbReference>
<feature type="region of interest" description="Disordered" evidence="1">
    <location>
        <begin position="318"/>
        <end position="337"/>
    </location>
</feature>
<dbReference type="InterPro" id="IPR000719">
    <property type="entry name" value="Prot_kinase_dom"/>
</dbReference>
<protein>
    <submittedName>
        <fullName evidence="3">Kinase-like domain-containing protein</fullName>
    </submittedName>
</protein>
<sequence length="337" mass="38128">MAQEHNRMALRIIRKLSESCDKLPSSLFIAGVNGRDEHPSFGGGFGDIYRASCGDRRVALKRMRYFIRGSDLRRIRLKFCREALVWKDLHHPNILPFLGIDRDSFPSSLCMVSPWMEHGTVTNYLKTHGYEHVDKLVTPRNWQTAQGLEYLHFRNIVHGDLRGANILITQDWSACLTDFGLSKFSDATSTMSTNRGGSLYWMAPELLDPDSFGLKFVRTPATDVYAFGCVCFELYTDRPPFSSLPEPAALMRVLKGERPERPFDPRTMSDALWQHVSKFWTHHPTARPSTQSVVQTMANLGSLSSQPLHIDAPVSIAHPEPTTPVASPEWTPIRVSE</sequence>
<dbReference type="PANTHER" id="PTHR44329">
    <property type="entry name" value="SERINE/THREONINE-PROTEIN KINASE TNNI3K-RELATED"/>
    <property type="match status" value="1"/>
</dbReference>
<feature type="domain" description="Protein kinase" evidence="2">
    <location>
        <begin position="34"/>
        <end position="300"/>
    </location>
</feature>
<dbReference type="PROSITE" id="PS00109">
    <property type="entry name" value="PROTEIN_KINASE_TYR"/>
    <property type="match status" value="1"/>
</dbReference>
<accession>A0AAD6YRT0</accession>
<evidence type="ECO:0000256" key="1">
    <source>
        <dbReference type="SAM" id="MobiDB-lite"/>
    </source>
</evidence>
<dbReference type="Pfam" id="PF07714">
    <property type="entry name" value="PK_Tyr_Ser-Thr"/>
    <property type="match status" value="1"/>
</dbReference>
<reference evidence="3" key="1">
    <citation type="submission" date="2023-03" db="EMBL/GenBank/DDBJ databases">
        <title>Massive genome expansion in bonnet fungi (Mycena s.s.) driven by repeated elements and novel gene families across ecological guilds.</title>
        <authorList>
            <consortium name="Lawrence Berkeley National Laboratory"/>
            <person name="Harder C.B."/>
            <person name="Miyauchi S."/>
            <person name="Viragh M."/>
            <person name="Kuo A."/>
            <person name="Thoen E."/>
            <person name="Andreopoulos B."/>
            <person name="Lu D."/>
            <person name="Skrede I."/>
            <person name="Drula E."/>
            <person name="Henrissat B."/>
            <person name="Morin E."/>
            <person name="Kohler A."/>
            <person name="Barry K."/>
            <person name="LaButti K."/>
            <person name="Morin E."/>
            <person name="Salamov A."/>
            <person name="Lipzen A."/>
            <person name="Mereny Z."/>
            <person name="Hegedus B."/>
            <person name="Baldrian P."/>
            <person name="Stursova M."/>
            <person name="Weitz H."/>
            <person name="Taylor A."/>
            <person name="Grigoriev I.V."/>
            <person name="Nagy L.G."/>
            <person name="Martin F."/>
            <person name="Kauserud H."/>
        </authorList>
    </citation>
    <scope>NUCLEOTIDE SEQUENCE</scope>
    <source>
        <strain evidence="3">9144</strain>
    </source>
</reference>
<comment type="caution">
    <text evidence="3">The sequence shown here is derived from an EMBL/GenBank/DDBJ whole genome shotgun (WGS) entry which is preliminary data.</text>
</comment>
<gene>
    <name evidence="3" type="ORF">GGX14DRAFT_510410</name>
</gene>
<dbReference type="InterPro" id="IPR011009">
    <property type="entry name" value="Kinase-like_dom_sf"/>
</dbReference>
<dbReference type="Gene3D" id="1.10.510.10">
    <property type="entry name" value="Transferase(Phosphotransferase) domain 1"/>
    <property type="match status" value="1"/>
</dbReference>
<evidence type="ECO:0000313" key="4">
    <source>
        <dbReference type="Proteomes" id="UP001219525"/>
    </source>
</evidence>